<dbReference type="STRING" id="858893.H6C901"/>
<evidence type="ECO:0000313" key="2">
    <source>
        <dbReference type="Proteomes" id="UP000007304"/>
    </source>
</evidence>
<accession>H6C901</accession>
<proteinExistence type="predicted"/>
<evidence type="ECO:0008006" key="3">
    <source>
        <dbReference type="Google" id="ProtNLM"/>
    </source>
</evidence>
<dbReference type="InterPro" id="IPR029062">
    <property type="entry name" value="Class_I_gatase-like"/>
</dbReference>
<evidence type="ECO:0000313" key="1">
    <source>
        <dbReference type="EMBL" id="EHY60578.1"/>
    </source>
</evidence>
<organism evidence="1 2">
    <name type="scientific">Exophiala dermatitidis (strain ATCC 34100 / CBS 525.76 / NIH/UT8656)</name>
    <name type="common">Black yeast</name>
    <name type="synonym">Wangiella dermatitidis</name>
    <dbReference type="NCBI Taxonomy" id="858893"/>
    <lineage>
        <taxon>Eukaryota</taxon>
        <taxon>Fungi</taxon>
        <taxon>Dikarya</taxon>
        <taxon>Ascomycota</taxon>
        <taxon>Pezizomycotina</taxon>
        <taxon>Eurotiomycetes</taxon>
        <taxon>Chaetothyriomycetidae</taxon>
        <taxon>Chaetothyriales</taxon>
        <taxon>Herpotrichiellaceae</taxon>
        <taxon>Exophiala</taxon>
    </lineage>
</organism>
<dbReference type="SUPFAM" id="SSF52317">
    <property type="entry name" value="Class I glutamine amidotransferase-like"/>
    <property type="match status" value="1"/>
</dbReference>
<dbReference type="OMA" id="GGHDKGV"/>
<dbReference type="Pfam" id="PF17124">
    <property type="entry name" value="ThiJ_like"/>
    <property type="match status" value="1"/>
</dbReference>
<dbReference type="Proteomes" id="UP000007304">
    <property type="component" value="Unassembled WGS sequence"/>
</dbReference>
<reference evidence="1" key="1">
    <citation type="submission" date="2011-07" db="EMBL/GenBank/DDBJ databases">
        <title>The Genome Sequence of Exophiala (Wangiella) dermatitidis NIH/UT8656.</title>
        <authorList>
            <consortium name="The Broad Institute Genome Sequencing Platform"/>
            <person name="Cuomo C."/>
            <person name="Wang Z."/>
            <person name="Hunicke-Smith S."/>
            <person name="Szanislo P.J."/>
            <person name="Earl A."/>
            <person name="Young S.K."/>
            <person name="Zeng Q."/>
            <person name="Gargeya S."/>
            <person name="Fitzgerald M."/>
            <person name="Haas B."/>
            <person name="Abouelleil A."/>
            <person name="Alvarado L."/>
            <person name="Arachchi H.M."/>
            <person name="Berlin A."/>
            <person name="Brown A."/>
            <person name="Chapman S.B."/>
            <person name="Chen Z."/>
            <person name="Dunbar C."/>
            <person name="Freedman E."/>
            <person name="Gearin G."/>
            <person name="Gellesch M."/>
            <person name="Goldberg J."/>
            <person name="Griggs A."/>
            <person name="Gujja S."/>
            <person name="Heiman D."/>
            <person name="Howarth C."/>
            <person name="Larson L."/>
            <person name="Lui A."/>
            <person name="MacDonald P.J.P."/>
            <person name="Montmayeur A."/>
            <person name="Murphy C."/>
            <person name="Neiman D."/>
            <person name="Pearson M."/>
            <person name="Priest M."/>
            <person name="Roberts A."/>
            <person name="Saif S."/>
            <person name="Shea T."/>
            <person name="Shenoy N."/>
            <person name="Sisk P."/>
            <person name="Stolte C."/>
            <person name="Sykes S."/>
            <person name="Wortman J."/>
            <person name="Nusbaum C."/>
            <person name="Birren B."/>
        </authorList>
    </citation>
    <scope>NUCLEOTIDE SEQUENCE</scope>
    <source>
        <strain evidence="1">NIH/UT8656</strain>
    </source>
</reference>
<dbReference type="OrthoDB" id="543156at2759"/>
<dbReference type="RefSeq" id="XP_009161039.1">
    <property type="nucleotide sequence ID" value="XM_009162791.1"/>
</dbReference>
<dbReference type="AlphaFoldDB" id="H6C901"/>
<keyword evidence="2" id="KW-1185">Reference proteome</keyword>
<dbReference type="Gene3D" id="3.40.50.880">
    <property type="match status" value="1"/>
</dbReference>
<sequence>MAPKVIFLMADYGHDPTETAIPWQVFENAGFEVFFATETGQSPRCDDRMLSGWTGTLLGANGAARTAYAALSTTSPNFQRPLSWIDFEFNLEDYDLVFLPGGHEKGVRQIIDSPRVHYLLKSYFPNTKKPSSKCLAAICHGVQVLAMASTTEGRSILHDVHTTALPAVMEQGIFHATKLFLGDYYKTYGAGTASVEDIVKENLANKKQFASSISPRPFVVQDPRYNYLSARFPPDAELLAKKAVEMMNAVRQPA</sequence>
<dbReference type="InterPro" id="IPR032633">
    <property type="entry name" value="ThiJ-like"/>
</dbReference>
<dbReference type="eggNOG" id="ENOG502R0B6">
    <property type="taxonomic scope" value="Eukaryota"/>
</dbReference>
<dbReference type="PANTHER" id="PTHR43068">
    <property type="entry name" value="SLR1854 PROTEIN"/>
    <property type="match status" value="1"/>
</dbReference>
<dbReference type="InParanoid" id="H6C901"/>
<dbReference type="VEuPathDB" id="FungiDB:HMPREF1120_08533"/>
<dbReference type="PANTHER" id="PTHR43068:SF1">
    <property type="entry name" value="SLR1854 PROTEIN"/>
    <property type="match status" value="1"/>
</dbReference>
<gene>
    <name evidence="1" type="ORF">HMPREF1120_08533</name>
</gene>
<protein>
    <recommendedName>
        <fullName evidence="3">DJ-1/PfpI domain-containing protein</fullName>
    </recommendedName>
</protein>
<name>H6C901_EXODN</name>
<dbReference type="EMBL" id="JH226136">
    <property type="protein sequence ID" value="EHY60578.1"/>
    <property type="molecule type" value="Genomic_DNA"/>
</dbReference>
<dbReference type="GeneID" id="20313172"/>
<dbReference type="HOGENOM" id="CLU_072623_1_0_1"/>